<evidence type="ECO:0000259" key="2">
    <source>
        <dbReference type="PROSITE" id="PS51832"/>
    </source>
</evidence>
<dbReference type="PANTHER" id="PTHR45228:SF5">
    <property type="entry name" value="CYCLIC DI-GMP PHOSPHODIESTERASE VC_1348-RELATED"/>
    <property type="match status" value="1"/>
</dbReference>
<dbReference type="PROSITE" id="PS51832">
    <property type="entry name" value="HD_GYP"/>
    <property type="match status" value="1"/>
</dbReference>
<dbReference type="InterPro" id="IPR029151">
    <property type="entry name" value="Sensor-like_sf"/>
</dbReference>
<organism evidence="3 4">
    <name type="scientific">Desulfosporosinus acidiphilus (strain DSM 22704 / JCM 16185 / SJ4)</name>
    <dbReference type="NCBI Taxonomy" id="646529"/>
    <lineage>
        <taxon>Bacteria</taxon>
        <taxon>Bacillati</taxon>
        <taxon>Bacillota</taxon>
        <taxon>Clostridia</taxon>
        <taxon>Eubacteriales</taxon>
        <taxon>Desulfitobacteriaceae</taxon>
        <taxon>Desulfosporosinus</taxon>
    </lineage>
</organism>
<dbReference type="KEGG" id="dai:Desaci_0547"/>
<dbReference type="SUPFAM" id="SSF103190">
    <property type="entry name" value="Sensory domain-like"/>
    <property type="match status" value="1"/>
</dbReference>
<dbReference type="InterPro" id="IPR003607">
    <property type="entry name" value="HD/PDEase_dom"/>
</dbReference>
<dbReference type="Gene3D" id="1.10.3210.10">
    <property type="entry name" value="Hypothetical protein af1432"/>
    <property type="match status" value="1"/>
</dbReference>
<dbReference type="OrthoDB" id="9798833at2"/>
<dbReference type="InterPro" id="IPR052020">
    <property type="entry name" value="Cyclic_di-GMP/3'3'-cGAMP_PDE"/>
</dbReference>
<accession>I4D1D8</accession>
<keyword evidence="1" id="KW-0812">Transmembrane</keyword>
<feature type="transmembrane region" description="Helical" evidence="1">
    <location>
        <begin position="23"/>
        <end position="43"/>
    </location>
</feature>
<dbReference type="Proteomes" id="UP000002892">
    <property type="component" value="Chromosome"/>
</dbReference>
<proteinExistence type="predicted"/>
<dbReference type="PANTHER" id="PTHR45228">
    <property type="entry name" value="CYCLIC DI-GMP PHOSPHODIESTERASE TM_0186-RELATED"/>
    <property type="match status" value="1"/>
</dbReference>
<dbReference type="CDD" id="cd00077">
    <property type="entry name" value="HDc"/>
    <property type="match status" value="1"/>
</dbReference>
<dbReference type="EMBL" id="CP003639">
    <property type="protein sequence ID" value="AFM39612.1"/>
    <property type="molecule type" value="Genomic_DNA"/>
</dbReference>
<gene>
    <name evidence="3" type="ordered locus">Desaci_0547</name>
</gene>
<reference evidence="3 4" key="1">
    <citation type="journal article" date="2012" name="J. Bacteriol.">
        <title>Complete genome sequences of Desulfosporosinus orientis DSM765T, Desulfosporosinus youngiae DSM17734T, Desulfosporosinus meridiei DSM13257T, and Desulfosporosinus acidiphilus DSM22704T.</title>
        <authorList>
            <person name="Pester M."/>
            <person name="Brambilla E."/>
            <person name="Alazard D."/>
            <person name="Rattei T."/>
            <person name="Weinmaier T."/>
            <person name="Han J."/>
            <person name="Lucas S."/>
            <person name="Lapidus A."/>
            <person name="Cheng J.F."/>
            <person name="Goodwin L."/>
            <person name="Pitluck S."/>
            <person name="Peters L."/>
            <person name="Ovchinnikova G."/>
            <person name="Teshima H."/>
            <person name="Detter J.C."/>
            <person name="Han C.S."/>
            <person name="Tapia R."/>
            <person name="Land M.L."/>
            <person name="Hauser L."/>
            <person name="Kyrpides N.C."/>
            <person name="Ivanova N.N."/>
            <person name="Pagani I."/>
            <person name="Huntmann M."/>
            <person name="Wei C.L."/>
            <person name="Davenport K.W."/>
            <person name="Daligault H."/>
            <person name="Chain P.S."/>
            <person name="Chen A."/>
            <person name="Mavromatis K."/>
            <person name="Markowitz V."/>
            <person name="Szeto E."/>
            <person name="Mikhailova N."/>
            <person name="Pati A."/>
            <person name="Wagner M."/>
            <person name="Woyke T."/>
            <person name="Ollivier B."/>
            <person name="Klenk H.P."/>
            <person name="Spring S."/>
            <person name="Loy A."/>
        </authorList>
    </citation>
    <scope>NUCLEOTIDE SEQUENCE [LARGE SCALE GENOMIC DNA]</scope>
    <source>
        <strain evidence="4">DSM 22704 / JCM 16185 / SJ4</strain>
    </source>
</reference>
<dbReference type="HOGENOM" id="CLU_494970_0_0_9"/>
<dbReference type="eggNOG" id="COG3437">
    <property type="taxonomic scope" value="Bacteria"/>
</dbReference>
<evidence type="ECO:0000256" key="1">
    <source>
        <dbReference type="SAM" id="Phobius"/>
    </source>
</evidence>
<dbReference type="AlphaFoldDB" id="I4D1D8"/>
<dbReference type="Gene3D" id="3.30.450.20">
    <property type="entry name" value="PAS domain"/>
    <property type="match status" value="1"/>
</dbReference>
<dbReference type="SUPFAM" id="SSF109604">
    <property type="entry name" value="HD-domain/PDEase-like"/>
    <property type="match status" value="1"/>
</dbReference>
<dbReference type="SMART" id="SM00471">
    <property type="entry name" value="HDc"/>
    <property type="match status" value="1"/>
</dbReference>
<evidence type="ECO:0000313" key="3">
    <source>
        <dbReference type="EMBL" id="AFM39612.1"/>
    </source>
</evidence>
<name>I4D1D8_DESAJ</name>
<dbReference type="InterPro" id="IPR037522">
    <property type="entry name" value="HD_GYP_dom"/>
</dbReference>
<evidence type="ECO:0000313" key="4">
    <source>
        <dbReference type="Proteomes" id="UP000002892"/>
    </source>
</evidence>
<dbReference type="STRING" id="646529.Desaci_0547"/>
<protein>
    <submittedName>
        <fullName evidence="3">Response regulator containing a CheY-like receiver domain and an HD-GYP domain</fullName>
    </submittedName>
</protein>
<sequence length="535" mass="61299">MKRFSTQPGEDSFIIRKLIRQNLVYLLVILLLLIIFGISLYFGTRQVYEEEEQWRSQKTMAEVASGKTNISEYFLDFRRDLDFILSLPNVKSYFNENFNPSKRSGAEKLLSSFSDSKKLYQMTVTNLSGAETLKVEGSTKRKSTWSDGMSNEELHRKLFEKAITLNKGQETLSPIYYGTVKEGANTTKRVLMTLAMPIYDDRSVKGVLFIDIDLMNVFEVLPNTQLFLQTDYGADIFLDQKTGLLNVQRLGYDLTGNKGWYPVTDLEMIHYSWVKVFSDQPFIIAEYHQLPLLKVTLGKFIYLFGAICVVFLSLIILSIFTTFSVVKKTINTQKAIVFSLATLAEGRDSETGKHLERSRDYAMIIARQLSTTKRYNKVITHDFLDNLYYAAALHDIGKVAVPDAVLLKEGKLTDAEYQEMKKHVRTGQNLLRETIEKYHLTESFIEMGMNICAYHHEKFNGRGYPEGLAGEEIPLEARIFALCDAYDAIRSKRSYKKGLSHQEAVERIVADKNQHFDPEVVEAFLQCEEKLLAIT</sequence>
<keyword evidence="1" id="KW-1133">Transmembrane helix</keyword>
<dbReference type="Pfam" id="PF13487">
    <property type="entry name" value="HD_5"/>
    <property type="match status" value="1"/>
</dbReference>
<keyword evidence="4" id="KW-1185">Reference proteome</keyword>
<keyword evidence="1" id="KW-0472">Membrane</keyword>
<dbReference type="RefSeq" id="WP_014825625.1">
    <property type="nucleotide sequence ID" value="NC_018068.1"/>
</dbReference>
<feature type="domain" description="HD-GYP" evidence="2">
    <location>
        <begin position="329"/>
        <end position="535"/>
    </location>
</feature>
<feature type="transmembrane region" description="Helical" evidence="1">
    <location>
        <begin position="300"/>
        <end position="326"/>
    </location>
</feature>